<keyword evidence="3" id="KW-1185">Reference proteome</keyword>
<feature type="domain" description="Heterokaryon incompatibility" evidence="1">
    <location>
        <begin position="62"/>
        <end position="200"/>
    </location>
</feature>
<gene>
    <name evidence="2" type="ORF">LTR09_000039</name>
</gene>
<proteinExistence type="predicted"/>
<dbReference type="InterPro" id="IPR010730">
    <property type="entry name" value="HET"/>
</dbReference>
<dbReference type="EMBL" id="JAWDJX010000001">
    <property type="protein sequence ID" value="KAK3058475.1"/>
    <property type="molecule type" value="Genomic_DNA"/>
</dbReference>
<organism evidence="2 3">
    <name type="scientific">Extremus antarcticus</name>
    <dbReference type="NCBI Taxonomy" id="702011"/>
    <lineage>
        <taxon>Eukaryota</taxon>
        <taxon>Fungi</taxon>
        <taxon>Dikarya</taxon>
        <taxon>Ascomycota</taxon>
        <taxon>Pezizomycotina</taxon>
        <taxon>Dothideomycetes</taxon>
        <taxon>Dothideomycetidae</taxon>
        <taxon>Mycosphaerellales</taxon>
        <taxon>Extremaceae</taxon>
        <taxon>Extremus</taxon>
    </lineage>
</organism>
<dbReference type="PANTHER" id="PTHR24148:SF73">
    <property type="entry name" value="HET DOMAIN PROTEIN (AFU_ORTHOLOGUE AFUA_8G01020)"/>
    <property type="match status" value="1"/>
</dbReference>
<sequence length="598" mass="67570">MADYITLSSASRGRSSTTDADVYQRLDHTEGHIRVFELQPGKWDDDLRGELRVVDLTKKPTYEALSYTWGTPPKHERQGTNSSARHSINGNLYCALRRLRQQRTVRTLWVDALCIDQENNREKSQQVAMMGRIYSCASAVLIWLGEYPNGRDKDSHSTRLPHWNRFTKLNSRGEKYAEALNETLRLAHPKWQDRAWVVQEFVLARKVVLCFGPVSMLFDKMHLQDLTERLPRRLEYLLAFFYKVSDMVKLGIGSRENRMQGIHDAALYARAAACGKPEDKVYSLLSLIDPEEVSLIPVDYGLSTALVFARATYAFIVTRKSFAIMELVHLEANLQHEIPSWAVDFTAEQDAMDSQLHIHLDEIFEFPARDSSLQSFVSLDQSDLHLTVAAYYLGTFKDCLELPMASFDLSGGVVLEVARSLSKFLHRVSKQLHRDLQPIAETVCIAENLLIHGPKTQVISVIKASFTLWDDLANPGDDASYIPFWSLSREQKITRVANAVGPEPILLLSYIKFLRGTASIFITSKHNLGIGPATLIRGPIMLPINSRLPMILEARSVGSWGAGPSRFKGFAWVHGLAAGRLKQRVEEGTIVQKKFVLE</sequence>
<reference evidence="2" key="1">
    <citation type="submission" date="2023-04" db="EMBL/GenBank/DDBJ databases">
        <title>Black Yeasts Isolated from many extreme environments.</title>
        <authorList>
            <person name="Coleine C."/>
            <person name="Stajich J.E."/>
            <person name="Selbmann L."/>
        </authorList>
    </citation>
    <scope>NUCLEOTIDE SEQUENCE</scope>
    <source>
        <strain evidence="2">CCFEE 5312</strain>
    </source>
</reference>
<protein>
    <recommendedName>
        <fullName evidence="1">Heterokaryon incompatibility domain-containing protein</fullName>
    </recommendedName>
</protein>
<dbReference type="InterPro" id="IPR052895">
    <property type="entry name" value="HetReg/Transcr_Mod"/>
</dbReference>
<evidence type="ECO:0000313" key="3">
    <source>
        <dbReference type="Proteomes" id="UP001271007"/>
    </source>
</evidence>
<evidence type="ECO:0000259" key="1">
    <source>
        <dbReference type="Pfam" id="PF06985"/>
    </source>
</evidence>
<dbReference type="Proteomes" id="UP001271007">
    <property type="component" value="Unassembled WGS sequence"/>
</dbReference>
<dbReference type="PANTHER" id="PTHR24148">
    <property type="entry name" value="ANKYRIN REPEAT DOMAIN-CONTAINING PROTEIN 39 HOMOLOG-RELATED"/>
    <property type="match status" value="1"/>
</dbReference>
<name>A0AAJ0GIV9_9PEZI</name>
<dbReference type="Pfam" id="PF06985">
    <property type="entry name" value="HET"/>
    <property type="match status" value="1"/>
</dbReference>
<evidence type="ECO:0000313" key="2">
    <source>
        <dbReference type="EMBL" id="KAK3058475.1"/>
    </source>
</evidence>
<dbReference type="AlphaFoldDB" id="A0AAJ0GIV9"/>
<comment type="caution">
    <text evidence="2">The sequence shown here is derived from an EMBL/GenBank/DDBJ whole genome shotgun (WGS) entry which is preliminary data.</text>
</comment>
<accession>A0AAJ0GIV9</accession>